<evidence type="ECO:0000259" key="1">
    <source>
        <dbReference type="PROSITE" id="PS50097"/>
    </source>
</evidence>
<name>A0A914PQA4_9BILA</name>
<dbReference type="InterPro" id="IPR000210">
    <property type="entry name" value="BTB/POZ_dom"/>
</dbReference>
<evidence type="ECO:0000313" key="3">
    <source>
        <dbReference type="WBParaSite" id="PDA_v2.g20281.t1"/>
    </source>
</evidence>
<dbReference type="Proteomes" id="UP000887578">
    <property type="component" value="Unplaced"/>
</dbReference>
<evidence type="ECO:0000313" key="2">
    <source>
        <dbReference type="Proteomes" id="UP000887578"/>
    </source>
</evidence>
<dbReference type="WBParaSite" id="PDA_v2.g20281.t1">
    <property type="protein sequence ID" value="PDA_v2.g20281.t1"/>
    <property type="gene ID" value="PDA_v2.g20281"/>
</dbReference>
<organism evidence="2 3">
    <name type="scientific">Panagrolaimus davidi</name>
    <dbReference type="NCBI Taxonomy" id="227884"/>
    <lineage>
        <taxon>Eukaryota</taxon>
        <taxon>Metazoa</taxon>
        <taxon>Ecdysozoa</taxon>
        <taxon>Nematoda</taxon>
        <taxon>Chromadorea</taxon>
        <taxon>Rhabditida</taxon>
        <taxon>Tylenchina</taxon>
        <taxon>Panagrolaimomorpha</taxon>
        <taxon>Panagrolaimoidea</taxon>
        <taxon>Panagrolaimidae</taxon>
        <taxon>Panagrolaimus</taxon>
    </lineage>
</organism>
<proteinExistence type="predicted"/>
<feature type="domain" description="BTB" evidence="1">
    <location>
        <begin position="15"/>
        <end position="83"/>
    </location>
</feature>
<keyword evidence="2" id="KW-1185">Reference proteome</keyword>
<dbReference type="PROSITE" id="PS50097">
    <property type="entry name" value="BTB"/>
    <property type="match status" value="1"/>
</dbReference>
<sequence length="294" mass="34022">MSAAFEHVFDSKEDSDVTFVVHNKELKAHQFILINRSPVFKTMIKGPMAPANQQHEITDPDIEFDDFNNFLKFLYTEKCEVTLENVQALLHLSDMYDVSSLSEFCVNTLSKTLSKQNLLKFAQFGIVYENKFGIVTKCLHELSNKNVETLQFQEENKMIWISSDLVIEFIKRCPRTPSFTETDVFRKVVDWAKGKCEEQNLRIQFGNLKNTMAPFISYFKLEEMDITYLTSSTVYDYELIPENQLLKCYRNFILKLSPASRCYRQTSPSYSPATLVFCPTSPGYSPTSYSYSPC</sequence>
<dbReference type="PANTHER" id="PTHR24410">
    <property type="entry name" value="HL07962P-RELATED"/>
    <property type="match status" value="1"/>
</dbReference>
<dbReference type="SMART" id="SM00225">
    <property type="entry name" value="BTB"/>
    <property type="match status" value="1"/>
</dbReference>
<reference evidence="3" key="1">
    <citation type="submission" date="2022-11" db="UniProtKB">
        <authorList>
            <consortium name="WormBaseParasite"/>
        </authorList>
    </citation>
    <scope>IDENTIFICATION</scope>
</reference>
<protein>
    <submittedName>
        <fullName evidence="3">BTB domain-containing protein</fullName>
    </submittedName>
</protein>
<dbReference type="InterPro" id="IPR051481">
    <property type="entry name" value="BTB-POZ/Galectin-3-binding"/>
</dbReference>
<dbReference type="Pfam" id="PF00651">
    <property type="entry name" value="BTB"/>
    <property type="match status" value="1"/>
</dbReference>
<dbReference type="CDD" id="cd18186">
    <property type="entry name" value="BTB_POZ_ZBTB_KLHL-like"/>
    <property type="match status" value="1"/>
</dbReference>
<dbReference type="Gene3D" id="3.30.710.10">
    <property type="entry name" value="Potassium Channel Kv1.1, Chain A"/>
    <property type="match status" value="1"/>
</dbReference>
<accession>A0A914PQA4</accession>
<dbReference type="PANTHER" id="PTHR24410:SF23">
    <property type="entry name" value="BTB DOMAIN-CONTAINING PROTEIN-RELATED"/>
    <property type="match status" value="1"/>
</dbReference>
<dbReference type="AlphaFoldDB" id="A0A914PQA4"/>
<dbReference type="SUPFAM" id="SSF54695">
    <property type="entry name" value="POZ domain"/>
    <property type="match status" value="1"/>
</dbReference>
<dbReference type="InterPro" id="IPR011333">
    <property type="entry name" value="SKP1/BTB/POZ_sf"/>
</dbReference>